<evidence type="ECO:0000313" key="4">
    <source>
        <dbReference type="EMBL" id="KAH7303948.1"/>
    </source>
</evidence>
<dbReference type="OrthoDB" id="1669814at2759"/>
<dbReference type="PROSITE" id="PS00061">
    <property type="entry name" value="ADH_SHORT"/>
    <property type="match status" value="1"/>
</dbReference>
<dbReference type="PRINTS" id="PR00081">
    <property type="entry name" value="GDHRDH"/>
</dbReference>
<gene>
    <name evidence="4" type="ORF">B0I35DRAFT_364097</name>
</gene>
<comment type="caution">
    <text evidence="4">The sequence shown here is derived from an EMBL/GenBank/DDBJ whole genome shotgun (WGS) entry which is preliminary data.</text>
</comment>
<keyword evidence="2" id="KW-0521">NADP</keyword>
<keyword evidence="3" id="KW-0560">Oxidoreductase</keyword>
<dbReference type="PANTHER" id="PTHR24321:SF8">
    <property type="entry name" value="ESTRADIOL 17-BETA-DEHYDROGENASE 8-RELATED"/>
    <property type="match status" value="1"/>
</dbReference>
<keyword evidence="5" id="KW-1185">Reference proteome</keyword>
<dbReference type="SUPFAM" id="SSF51735">
    <property type="entry name" value="NAD(P)-binding Rossmann-fold domains"/>
    <property type="match status" value="1"/>
</dbReference>
<dbReference type="PANTHER" id="PTHR24321">
    <property type="entry name" value="DEHYDROGENASES, SHORT CHAIN"/>
    <property type="match status" value="1"/>
</dbReference>
<protein>
    <submittedName>
        <fullName evidence="4">Uncharacterized protein</fullName>
    </submittedName>
</protein>
<evidence type="ECO:0000256" key="1">
    <source>
        <dbReference type="ARBA" id="ARBA00006484"/>
    </source>
</evidence>
<accession>A0A8K0SEM5</accession>
<dbReference type="InterPro" id="IPR036291">
    <property type="entry name" value="NAD(P)-bd_dom_sf"/>
</dbReference>
<comment type="similarity">
    <text evidence="1">Belongs to the short-chain dehydrogenases/reductases (SDR) family.</text>
</comment>
<name>A0A8K0SEM5_9HYPO</name>
<dbReference type="EMBL" id="JAGPNK010000027">
    <property type="protein sequence ID" value="KAH7303948.1"/>
    <property type="molecule type" value="Genomic_DNA"/>
</dbReference>
<evidence type="ECO:0000256" key="2">
    <source>
        <dbReference type="ARBA" id="ARBA00022857"/>
    </source>
</evidence>
<dbReference type="FunFam" id="3.40.50.720:FF:000084">
    <property type="entry name" value="Short-chain dehydrogenase reductase"/>
    <property type="match status" value="1"/>
</dbReference>
<dbReference type="Gene3D" id="3.40.50.720">
    <property type="entry name" value="NAD(P)-binding Rossmann-like Domain"/>
    <property type="match status" value="1"/>
</dbReference>
<evidence type="ECO:0000256" key="3">
    <source>
        <dbReference type="ARBA" id="ARBA00023002"/>
    </source>
</evidence>
<dbReference type="PRINTS" id="PR00080">
    <property type="entry name" value="SDRFAMILY"/>
</dbReference>
<reference evidence="4" key="1">
    <citation type="journal article" date="2021" name="Nat. Commun.">
        <title>Genetic determinants of endophytism in the Arabidopsis root mycobiome.</title>
        <authorList>
            <person name="Mesny F."/>
            <person name="Miyauchi S."/>
            <person name="Thiergart T."/>
            <person name="Pickel B."/>
            <person name="Atanasova L."/>
            <person name="Karlsson M."/>
            <person name="Huettel B."/>
            <person name="Barry K.W."/>
            <person name="Haridas S."/>
            <person name="Chen C."/>
            <person name="Bauer D."/>
            <person name="Andreopoulos W."/>
            <person name="Pangilinan J."/>
            <person name="LaButti K."/>
            <person name="Riley R."/>
            <person name="Lipzen A."/>
            <person name="Clum A."/>
            <person name="Drula E."/>
            <person name="Henrissat B."/>
            <person name="Kohler A."/>
            <person name="Grigoriev I.V."/>
            <person name="Martin F.M."/>
            <person name="Hacquard S."/>
        </authorList>
    </citation>
    <scope>NUCLEOTIDE SEQUENCE</scope>
    <source>
        <strain evidence="4">MPI-CAGE-CH-0235</strain>
    </source>
</reference>
<dbReference type="AlphaFoldDB" id="A0A8K0SEM5"/>
<dbReference type="CDD" id="cd05233">
    <property type="entry name" value="SDR_c"/>
    <property type="match status" value="1"/>
</dbReference>
<dbReference type="GO" id="GO:0016491">
    <property type="term" value="F:oxidoreductase activity"/>
    <property type="evidence" value="ECO:0007669"/>
    <property type="project" value="UniProtKB-KW"/>
</dbReference>
<evidence type="ECO:0000313" key="5">
    <source>
        <dbReference type="Proteomes" id="UP000813444"/>
    </source>
</evidence>
<dbReference type="Pfam" id="PF13561">
    <property type="entry name" value="adh_short_C2"/>
    <property type="match status" value="1"/>
</dbReference>
<dbReference type="InterPro" id="IPR020904">
    <property type="entry name" value="Sc_DH/Rdtase_CS"/>
</dbReference>
<dbReference type="Proteomes" id="UP000813444">
    <property type="component" value="Unassembled WGS sequence"/>
</dbReference>
<proteinExistence type="inferred from homology"/>
<organism evidence="4 5">
    <name type="scientific">Stachybotrys elegans</name>
    <dbReference type="NCBI Taxonomy" id="80388"/>
    <lineage>
        <taxon>Eukaryota</taxon>
        <taxon>Fungi</taxon>
        <taxon>Dikarya</taxon>
        <taxon>Ascomycota</taxon>
        <taxon>Pezizomycotina</taxon>
        <taxon>Sordariomycetes</taxon>
        <taxon>Hypocreomycetidae</taxon>
        <taxon>Hypocreales</taxon>
        <taxon>Stachybotryaceae</taxon>
        <taxon>Stachybotrys</taxon>
    </lineage>
</organism>
<sequence length="255" mass="26976">MSVTDKVIAITGGASGIGLATAKLVAERGGIACIADVDEAGLESAKAYFEEKGAKFSITLLDVRNRKDVDAWTAGIVEQFGRLDGAANIAGVIAPHRLTGPVGDILDEEWDRIIGINLTGCMYCLRSQLRVIVDGGSIVNMGSIHSINAMPNCSIYGASKHGVLGLTRAAAKEYGHRNIRVNSVAPGAIYTPMMERAFKEMNRPADAPFDEPTAIKRQGRADEVAQVVLFLLGSESSFVTGSLYSVDGGWMSNAG</sequence>
<dbReference type="InterPro" id="IPR002347">
    <property type="entry name" value="SDR_fam"/>
</dbReference>